<keyword evidence="2" id="KW-1185">Reference proteome</keyword>
<dbReference type="RefSeq" id="WP_137643266.1">
    <property type="nucleotide sequence ID" value="NZ_BJEA01000015.1"/>
</dbReference>
<evidence type="ECO:0000313" key="2">
    <source>
        <dbReference type="Proteomes" id="UP001589691"/>
    </source>
</evidence>
<protein>
    <submittedName>
        <fullName evidence="1">Amino acid biosynthesis protein</fullName>
    </submittedName>
</protein>
<name>A0ABV5WT20_9LACO</name>
<proteinExistence type="predicted"/>
<organism evidence="1 2">
    <name type="scientific">Lactiplantibacillus modestisalitolerans</name>
    <dbReference type="NCBI Taxonomy" id="1457219"/>
    <lineage>
        <taxon>Bacteria</taxon>
        <taxon>Bacillati</taxon>
        <taxon>Bacillota</taxon>
        <taxon>Bacilli</taxon>
        <taxon>Lactobacillales</taxon>
        <taxon>Lactobacillaceae</taxon>
        <taxon>Lactiplantibacillus</taxon>
    </lineage>
</organism>
<dbReference type="EMBL" id="JBHLZY010000011">
    <property type="protein sequence ID" value="MFB9769298.1"/>
    <property type="molecule type" value="Genomic_DNA"/>
</dbReference>
<evidence type="ECO:0000313" key="1">
    <source>
        <dbReference type="EMBL" id="MFB9769298.1"/>
    </source>
</evidence>
<dbReference type="Proteomes" id="UP001589691">
    <property type="component" value="Unassembled WGS sequence"/>
</dbReference>
<accession>A0ABV5WT20</accession>
<comment type="caution">
    <text evidence="1">The sequence shown here is derived from an EMBL/GenBank/DDBJ whole genome shotgun (WGS) entry which is preliminary data.</text>
</comment>
<sequence>MRIHTLGPQMTDSYAAARAYQRHHPQLAVTISGHLSFEQLFATLARYPNEYVLVPAAFKSEQLDASWGDLHYALLAQLTLCHSFITALDPLVVVARRHPDNQIGYTHAATAQLLQRTVRAVSVQTCASKYLAYQAYQQNQAAYVLTNERNVTLTADERLVKRFTPKMVWCLYRINSIGEEIS</sequence>
<reference evidence="1 2" key="1">
    <citation type="submission" date="2024-09" db="EMBL/GenBank/DDBJ databases">
        <authorList>
            <person name="Sun Q."/>
            <person name="Mori K."/>
        </authorList>
    </citation>
    <scope>NUCLEOTIDE SEQUENCE [LARGE SCALE GENOMIC DNA]</scope>
    <source>
        <strain evidence="1 2">TBRC 4576</strain>
    </source>
</reference>
<gene>
    <name evidence="1" type="ORF">ACFFLI_05310</name>
</gene>